<dbReference type="InterPro" id="IPR001024">
    <property type="entry name" value="PLAT/LH2_dom"/>
</dbReference>
<dbReference type="EMBL" id="JANPWB010000016">
    <property type="protein sequence ID" value="KAJ1083637.1"/>
    <property type="molecule type" value="Genomic_DNA"/>
</dbReference>
<dbReference type="PRINTS" id="PR00500">
    <property type="entry name" value="POLYCYSTIN1"/>
</dbReference>
<feature type="transmembrane region" description="Helical" evidence="2">
    <location>
        <begin position="211"/>
        <end position="232"/>
    </location>
</feature>
<name>A0AAV7KWK6_PLEWA</name>
<dbReference type="InterPro" id="IPR051223">
    <property type="entry name" value="Polycystin"/>
</dbReference>
<gene>
    <name evidence="4" type="ORF">NDU88_003793</name>
</gene>
<feature type="domain" description="PLAT" evidence="3">
    <location>
        <begin position="48"/>
        <end position="165"/>
    </location>
</feature>
<dbReference type="AlphaFoldDB" id="A0AAV7KWK6"/>
<keyword evidence="2" id="KW-0812">Transmembrane</keyword>
<feature type="transmembrane region" description="Helical" evidence="2">
    <location>
        <begin position="502"/>
        <end position="535"/>
    </location>
</feature>
<dbReference type="PANTHER" id="PTHR10877:SF197">
    <property type="entry name" value="POLYCYSTIC KIDNEY DISEASE PROTEIN 1-LIKE 2"/>
    <property type="match status" value="1"/>
</dbReference>
<organism evidence="4 5">
    <name type="scientific">Pleurodeles waltl</name>
    <name type="common">Iberian ribbed newt</name>
    <dbReference type="NCBI Taxonomy" id="8319"/>
    <lineage>
        <taxon>Eukaryota</taxon>
        <taxon>Metazoa</taxon>
        <taxon>Chordata</taxon>
        <taxon>Craniata</taxon>
        <taxon>Vertebrata</taxon>
        <taxon>Euteleostomi</taxon>
        <taxon>Amphibia</taxon>
        <taxon>Batrachia</taxon>
        <taxon>Caudata</taxon>
        <taxon>Salamandroidea</taxon>
        <taxon>Salamandridae</taxon>
        <taxon>Pleurodelinae</taxon>
        <taxon>Pleurodeles</taxon>
    </lineage>
</organism>
<protein>
    <recommendedName>
        <fullName evidence="3">PLAT domain-containing protein</fullName>
    </recommendedName>
</protein>
<evidence type="ECO:0000256" key="1">
    <source>
        <dbReference type="PROSITE-ProRule" id="PRU00152"/>
    </source>
</evidence>
<dbReference type="PANTHER" id="PTHR10877">
    <property type="entry name" value="POLYCYSTIN FAMILY MEMBER"/>
    <property type="match status" value="1"/>
</dbReference>
<dbReference type="GO" id="GO:0016020">
    <property type="term" value="C:membrane"/>
    <property type="evidence" value="ECO:0007669"/>
    <property type="project" value="InterPro"/>
</dbReference>
<proteinExistence type="predicted"/>
<feature type="transmembrane region" description="Helical" evidence="2">
    <location>
        <begin position="468"/>
        <end position="490"/>
    </location>
</feature>
<dbReference type="InterPro" id="IPR000434">
    <property type="entry name" value="PC1"/>
</dbReference>
<feature type="transmembrane region" description="Helical" evidence="2">
    <location>
        <begin position="252"/>
        <end position="273"/>
    </location>
</feature>
<dbReference type="FunFam" id="2.60.60.20:FF:000008">
    <property type="entry name" value="Polycystic kidney disease 1-like 2, isoform CRA_a"/>
    <property type="match status" value="1"/>
</dbReference>
<dbReference type="GO" id="GO:0050982">
    <property type="term" value="P:detection of mechanical stimulus"/>
    <property type="evidence" value="ECO:0007669"/>
    <property type="project" value="TreeGrafter"/>
</dbReference>
<dbReference type="InterPro" id="IPR036392">
    <property type="entry name" value="PLAT/LH2_dom_sf"/>
</dbReference>
<dbReference type="SUPFAM" id="SSF49723">
    <property type="entry name" value="Lipase/lipooxygenase domain (PLAT/LH2 domain)"/>
    <property type="match status" value="1"/>
</dbReference>
<dbReference type="PROSITE" id="PS50095">
    <property type="entry name" value="PLAT"/>
    <property type="match status" value="1"/>
</dbReference>
<dbReference type="GO" id="GO:0005262">
    <property type="term" value="F:calcium channel activity"/>
    <property type="evidence" value="ECO:0007669"/>
    <property type="project" value="TreeGrafter"/>
</dbReference>
<keyword evidence="2" id="KW-0472">Membrane</keyword>
<evidence type="ECO:0000313" key="4">
    <source>
        <dbReference type="EMBL" id="KAJ1083637.1"/>
    </source>
</evidence>
<dbReference type="Pfam" id="PF01477">
    <property type="entry name" value="PLAT"/>
    <property type="match status" value="1"/>
</dbReference>
<dbReference type="SMART" id="SM00308">
    <property type="entry name" value="LH2"/>
    <property type="match status" value="1"/>
</dbReference>
<comment type="caution">
    <text evidence="4">The sequence shown here is derived from an EMBL/GenBank/DDBJ whole genome shotgun (WGS) entry which is preliminary data.</text>
</comment>
<evidence type="ECO:0000313" key="5">
    <source>
        <dbReference type="Proteomes" id="UP001066276"/>
    </source>
</evidence>
<keyword evidence="2" id="KW-1133">Transmembrane helix</keyword>
<keyword evidence="5" id="KW-1185">Reference proteome</keyword>
<accession>A0AAV7KWK6</accession>
<sequence length="566" mass="64495">MKVQELGFQTDASYGEFTHSPFTAFFDNKVPMNTRVTVLPDNDPCALYRYLLTVCTGRHKGAGTTSKVFIQLTGSAGQSATHHLSDPKKVAFRSGNIDVFLLTTPFPLGELKSITLRHDASGSHKSWYVLQVTIQDLEQRQRWHFLCNTWLAEQPKGISLSMSFPAADKEELTSFRNIFMSKTKKGLQDENIWISIISHPTRSSFTRVQRVSCCMCLLLCTVVINLMFWELPQASYPVIISIGSFTLTWKDIMIGFESALMMFPVNILIIYIFRNTNPKPTKSDQKSGRNQKNTKLFWKQKGNINCKEPNCRPSQITSAVSLGIIIKSMEQLVQSLSKATRNHLPDLEKQLEASGDVTSLLQLVKRMLQNQREAEKIHKVSAPDKFSSEEELHDFFCGHFTYQKLRKISSDLQRLGPQEFPDQGQYERAVDQFKEFLQVLEKSVPPLQSRASSGSTPKRVPKKKPLPWWFIFVGWALLLSMSGVSTYFTMMYGFKYGKQSSIRWIISMALSLFQSIFILQPLKVVGFAIFFALVLKKVEEEEEPEIDAALKDLNDETREEADESIL</sequence>
<reference evidence="4" key="1">
    <citation type="journal article" date="2022" name="bioRxiv">
        <title>Sequencing and chromosome-scale assembly of the giantPleurodeles waltlgenome.</title>
        <authorList>
            <person name="Brown T."/>
            <person name="Elewa A."/>
            <person name="Iarovenko S."/>
            <person name="Subramanian E."/>
            <person name="Araus A.J."/>
            <person name="Petzold A."/>
            <person name="Susuki M."/>
            <person name="Suzuki K.-i.T."/>
            <person name="Hayashi T."/>
            <person name="Toyoda A."/>
            <person name="Oliveira C."/>
            <person name="Osipova E."/>
            <person name="Leigh N.D."/>
            <person name="Simon A."/>
            <person name="Yun M.H."/>
        </authorList>
    </citation>
    <scope>NUCLEOTIDE SEQUENCE</scope>
    <source>
        <strain evidence="4">20211129_DDA</strain>
        <tissue evidence="4">Liver</tissue>
    </source>
</reference>
<dbReference type="Gene3D" id="2.60.60.20">
    <property type="entry name" value="PLAT/LH2 domain"/>
    <property type="match status" value="1"/>
</dbReference>
<evidence type="ECO:0000259" key="3">
    <source>
        <dbReference type="PROSITE" id="PS50095"/>
    </source>
</evidence>
<dbReference type="Proteomes" id="UP001066276">
    <property type="component" value="Chromosome 12"/>
</dbReference>
<evidence type="ECO:0000256" key="2">
    <source>
        <dbReference type="SAM" id="Phobius"/>
    </source>
</evidence>
<comment type="caution">
    <text evidence="1">Lacks conserved residue(s) required for the propagation of feature annotation.</text>
</comment>